<keyword evidence="8" id="KW-1185">Reference proteome</keyword>
<dbReference type="PANTHER" id="PTHR46972:SF1">
    <property type="entry name" value="FAD DEPENDENT OXIDOREDUCTASE DOMAIN-CONTAINING PROTEIN"/>
    <property type="match status" value="1"/>
</dbReference>
<feature type="binding site" evidence="5">
    <location>
        <position position="108"/>
    </location>
    <ligand>
        <name>FAD</name>
        <dbReference type="ChEBI" id="CHEBI:57692"/>
    </ligand>
</feature>
<evidence type="ECO:0000256" key="1">
    <source>
        <dbReference type="ARBA" id="ARBA00022630"/>
    </source>
</evidence>
<keyword evidence="1 5" id="KW-0285">Flavoprotein</keyword>
<dbReference type="EC" id="1.14.13.-" evidence="5"/>
<dbReference type="Gene3D" id="3.50.50.60">
    <property type="entry name" value="FAD/NAD(P)-binding domain"/>
    <property type="match status" value="1"/>
</dbReference>
<evidence type="ECO:0000313" key="7">
    <source>
        <dbReference type="EMBL" id="OPH57678.1"/>
    </source>
</evidence>
<evidence type="ECO:0000256" key="5">
    <source>
        <dbReference type="HAMAP-Rule" id="MF_00845"/>
    </source>
</evidence>
<evidence type="ECO:0000256" key="2">
    <source>
        <dbReference type="ARBA" id="ARBA00022827"/>
    </source>
</evidence>
<dbReference type="GO" id="GO:0071949">
    <property type="term" value="F:FAD binding"/>
    <property type="evidence" value="ECO:0007669"/>
    <property type="project" value="InterPro"/>
</dbReference>
<evidence type="ECO:0000259" key="6">
    <source>
        <dbReference type="Pfam" id="PF01494"/>
    </source>
</evidence>
<evidence type="ECO:0000313" key="8">
    <source>
        <dbReference type="Proteomes" id="UP000190626"/>
    </source>
</evidence>
<comment type="caution">
    <text evidence="7">The sequence shown here is derived from an EMBL/GenBank/DDBJ whole genome shotgun (WGS) entry which is preliminary data.</text>
</comment>
<dbReference type="Pfam" id="PF01494">
    <property type="entry name" value="FAD_binding_3"/>
    <property type="match status" value="2"/>
</dbReference>
<dbReference type="RefSeq" id="WP_079413129.1">
    <property type="nucleotide sequence ID" value="NZ_MBTG01000012.1"/>
</dbReference>
<dbReference type="STRING" id="1469647.BC351_03955"/>
<dbReference type="InterPro" id="IPR043683">
    <property type="entry name" value="TetX_monooxygenase"/>
</dbReference>
<feature type="binding site" evidence="5">
    <location>
        <position position="44"/>
    </location>
    <ligand>
        <name>NADPH</name>
        <dbReference type="ChEBI" id="CHEBI:57783"/>
    </ligand>
</feature>
<dbReference type="EMBL" id="MBTG01000012">
    <property type="protein sequence ID" value="OPH57678.1"/>
    <property type="molecule type" value="Genomic_DNA"/>
</dbReference>
<sequence length="516" mass="55833">MKNSISTHIAIIGGGPAGLTCARILQGYGLSPIVYEVDTAAGSRDGGGTLDLHADSGQIALEDAGLVEAFYALARMEGQAKKRLSHTGNLVASFVPEEEDSAAPEIDRGHLRAMLAEHLEPNTIRWGHKLSSATELQDGRVRLEFENGHVVEADLVIGADGIWSKVRPLLTDAKPIYSGVSYLEIDFADVETRHPALGELVGPGHVFVTDGAGRGLVVQRNSNGHIRGYIAMLTPVDWYMKVGISLDDTDAIREYLVKEFSEWDPMLRQFLTDTDSGYINRPIYILPAPLTWKSNRSVTLIGDAAHAMAPFGGFGVNLAKLDATEIARAVAEQATVAEAIAVYESVMLPRASEHAVGANAAILRFLSSAGAKPDMVPDHEAEHRQYRESAEAYRLRQAAATSQARNQSSEIQIAPIRLNTTEGRWTITFNTPRGENNVELVLATVNEELVGTFDEQPIKHGKVNGCDVTFTIRLTLPFPMKVSFALTVNGDLMTGSAKAPMMTIPVNGIRIVSLST</sequence>
<feature type="domain" description="FAD-binding" evidence="6">
    <location>
        <begin position="7"/>
        <end position="208"/>
    </location>
</feature>
<keyword evidence="3 5" id="KW-0560">Oxidoreductase</keyword>
<keyword evidence="2 5" id="KW-0274">FAD</keyword>
<dbReference type="OrthoDB" id="9806565at2"/>
<dbReference type="GO" id="GO:0046677">
    <property type="term" value="P:response to antibiotic"/>
    <property type="evidence" value="ECO:0007669"/>
    <property type="project" value="InterPro"/>
</dbReference>
<keyword evidence="5" id="KW-0963">Cytoplasm</keyword>
<comment type="function">
    <text evidence="5">An FAD-requiring monooxygenase active on some tetracycline antibiotic derivatives, which leads to their inactivation. Hydroxylates carbon 11a of tetracycline and some analogs.</text>
</comment>
<comment type="subcellular location">
    <subcellularLocation>
        <location evidence="5">Cytoplasm</location>
    </subcellularLocation>
</comment>
<dbReference type="GO" id="GO:0005737">
    <property type="term" value="C:cytoplasm"/>
    <property type="evidence" value="ECO:0007669"/>
    <property type="project" value="UniProtKB-SubCell"/>
</dbReference>
<reference evidence="8" key="1">
    <citation type="submission" date="2016-07" db="EMBL/GenBank/DDBJ databases">
        <authorList>
            <person name="Florea S."/>
            <person name="Webb J.S."/>
            <person name="Jaromczyk J."/>
            <person name="Schardl C.L."/>
        </authorList>
    </citation>
    <scope>NUCLEOTIDE SEQUENCE [LARGE SCALE GENOMIC DNA]</scope>
    <source>
        <strain evidence="8">CY1</strain>
    </source>
</reference>
<dbReference type="InterPro" id="IPR036188">
    <property type="entry name" value="FAD/NAD-bd_sf"/>
</dbReference>
<keyword evidence="4 5" id="KW-0503">Monooxygenase</keyword>
<accession>A0A1V4HKL8</accession>
<evidence type="ECO:0000256" key="3">
    <source>
        <dbReference type="ARBA" id="ARBA00023002"/>
    </source>
</evidence>
<dbReference type="Proteomes" id="UP000190626">
    <property type="component" value="Unassembled WGS sequence"/>
</dbReference>
<dbReference type="AlphaFoldDB" id="A0A1V4HKL8"/>
<feature type="binding site" evidence="5">
    <location>
        <position position="51"/>
    </location>
    <ligand>
        <name>FAD</name>
        <dbReference type="ChEBI" id="CHEBI:57692"/>
    </ligand>
</feature>
<dbReference type="InterPro" id="IPR002938">
    <property type="entry name" value="FAD-bd"/>
</dbReference>
<dbReference type="PRINTS" id="PR00420">
    <property type="entry name" value="RNGMNOXGNASE"/>
</dbReference>
<name>A0A1V4HKL8_9BACL</name>
<feature type="domain" description="FAD-binding" evidence="6">
    <location>
        <begin position="297"/>
        <end position="347"/>
    </location>
</feature>
<comment type="catalytic activity">
    <reaction evidence="5">
        <text>a tetracycline + NADPH + O2 + H(+) = an 11a-hydroxytetracycline + NADP(+) + H2O</text>
        <dbReference type="Rhea" id="RHEA:61444"/>
        <dbReference type="ChEBI" id="CHEBI:15377"/>
        <dbReference type="ChEBI" id="CHEBI:15378"/>
        <dbReference type="ChEBI" id="CHEBI:15379"/>
        <dbReference type="ChEBI" id="CHEBI:57783"/>
        <dbReference type="ChEBI" id="CHEBI:58349"/>
        <dbReference type="ChEBI" id="CHEBI:144644"/>
        <dbReference type="ChEBI" id="CHEBI:144645"/>
    </reaction>
</comment>
<protein>
    <recommendedName>
        <fullName evidence="5">Flavin-dependent monooxygenase</fullName>
    </recommendedName>
    <alternativeName>
        <fullName evidence="5">TetX monooxygenase</fullName>
        <shortName evidence="5">TetX</shortName>
        <ecNumber evidence="5">1.14.13.-</ecNumber>
    </alternativeName>
</protein>
<gene>
    <name evidence="7" type="ORF">BC351_03955</name>
</gene>
<feature type="binding site" evidence="5">
    <location>
        <position position="303"/>
    </location>
    <ligand>
        <name>FAD</name>
        <dbReference type="ChEBI" id="CHEBI:57692"/>
    </ligand>
</feature>
<dbReference type="PANTHER" id="PTHR46972">
    <property type="entry name" value="MONOOXYGENASE ASQM-RELATED"/>
    <property type="match status" value="1"/>
</dbReference>
<dbReference type="SUPFAM" id="SSF51905">
    <property type="entry name" value="FAD/NAD(P)-binding domain"/>
    <property type="match status" value="1"/>
</dbReference>
<dbReference type="GO" id="GO:0004497">
    <property type="term" value="F:monooxygenase activity"/>
    <property type="evidence" value="ECO:0007669"/>
    <property type="project" value="UniProtKB-UniRule"/>
</dbReference>
<comment type="similarity">
    <text evidence="5">Belongs to the aromatic-ring hydroxylase family. TetX subfamily.</text>
</comment>
<organism evidence="7 8">
    <name type="scientific">Paenibacillus ferrarius</name>
    <dbReference type="NCBI Taxonomy" id="1469647"/>
    <lineage>
        <taxon>Bacteria</taxon>
        <taxon>Bacillati</taxon>
        <taxon>Bacillota</taxon>
        <taxon>Bacilli</taxon>
        <taxon>Bacillales</taxon>
        <taxon>Paenibacillaceae</taxon>
        <taxon>Paenibacillus</taxon>
    </lineage>
</organism>
<comment type="cofactor">
    <cofactor evidence="5">
        <name>FAD</name>
        <dbReference type="ChEBI" id="CHEBI:57692"/>
    </cofactor>
</comment>
<keyword evidence="5" id="KW-0521">NADP</keyword>
<keyword evidence="5" id="KW-0547">Nucleotide-binding</keyword>
<dbReference type="HAMAP" id="MF_00845">
    <property type="entry name" value="TetX_monooxygenase"/>
    <property type="match status" value="1"/>
</dbReference>
<comment type="domain">
    <text evidence="5">Consists of an N-terminal FAD-binding domain with a Rossman fold and a C-terminal substrate-binding domain.</text>
</comment>
<comment type="subunit">
    <text evidence="5">Monomer.</text>
</comment>
<proteinExistence type="inferred from homology"/>
<evidence type="ECO:0000256" key="4">
    <source>
        <dbReference type="ARBA" id="ARBA00023033"/>
    </source>
</evidence>